<evidence type="ECO:0000313" key="1">
    <source>
        <dbReference type="EMBL" id="KSU15060.1"/>
    </source>
</evidence>
<protein>
    <submittedName>
        <fullName evidence="1">Metal-dependent hydrolase/cyclase</fullName>
    </submittedName>
</protein>
<dbReference type="SUPFAM" id="SSF102198">
    <property type="entry name" value="Putative cyclase"/>
    <property type="match status" value="1"/>
</dbReference>
<reference evidence="2" key="1">
    <citation type="submission" date="2015-10" db="EMBL/GenBank/DDBJ databases">
        <title>Draft Genome Sequences of 11 Lactococcus lactis subspecies cremoris strains.</title>
        <authorList>
            <person name="Wels M."/>
            <person name="Backus L."/>
            <person name="Boekhorst J."/>
            <person name="Dijkstra A."/>
            <person name="Beerthuizen M."/>
            <person name="Kelly W."/>
            <person name="Siezen R."/>
            <person name="Bachmann H."/>
            <person name="Van Hijum S."/>
        </authorList>
    </citation>
    <scope>NUCLEOTIDE SEQUENCE [LARGE SCALE GENOMIC DNA]</scope>
    <source>
        <strain evidence="2">LMG9449</strain>
    </source>
</reference>
<dbReference type="RefSeq" id="WP_058225328.1">
    <property type="nucleotide sequence ID" value="NZ_LKLS01000196.1"/>
</dbReference>
<sequence>MSDNKILELLKELKSHKWVDLTHEFGPDSPHFPLFKPAEFKTIFTHEDGFFVKEYTFAGQYGTHIDPPVHFEKEKPIYINDIDLKNLVLPLVVIDNTAKTDIDPDYSLTVEDIKNWEKNNGPIPKESFVALRTNWSQRWFDVKLFENKDENGQNHYPGWSVEALKYIYEVRGAIANGHETFDTDTAVEQKNGFPAEYYVLSTGHYQIELLANLDKVPETGAVIFISVPKAQEAPGFPVRVFAVLP</sequence>
<dbReference type="GO" id="GO:0004061">
    <property type="term" value="F:arylformamidase activity"/>
    <property type="evidence" value="ECO:0007669"/>
    <property type="project" value="InterPro"/>
</dbReference>
<evidence type="ECO:0000313" key="2">
    <source>
        <dbReference type="Proteomes" id="UP000053612"/>
    </source>
</evidence>
<organism evidence="1 2">
    <name type="scientific">Lactococcus lactis subsp. lactis</name>
    <name type="common">Streptococcus lactis</name>
    <dbReference type="NCBI Taxonomy" id="1360"/>
    <lineage>
        <taxon>Bacteria</taxon>
        <taxon>Bacillati</taxon>
        <taxon>Bacillota</taxon>
        <taxon>Bacilli</taxon>
        <taxon>Lactobacillales</taxon>
        <taxon>Streptococcaceae</taxon>
        <taxon>Lactococcus</taxon>
    </lineage>
</organism>
<comment type="caution">
    <text evidence="1">The sequence shown here is derived from an EMBL/GenBank/DDBJ whole genome shotgun (WGS) entry which is preliminary data.</text>
</comment>
<dbReference type="PANTHER" id="PTHR31118:SF12">
    <property type="entry name" value="CYCLASE-LIKE PROTEIN 2"/>
    <property type="match status" value="1"/>
</dbReference>
<dbReference type="Gene3D" id="3.50.30.50">
    <property type="entry name" value="Putative cyclase"/>
    <property type="match status" value="1"/>
</dbReference>
<dbReference type="InterPro" id="IPR037175">
    <property type="entry name" value="KFase_sf"/>
</dbReference>
<gene>
    <name evidence="1" type="ORF">LMG9449_2314</name>
</gene>
<dbReference type="Proteomes" id="UP000053612">
    <property type="component" value="Unassembled WGS sequence"/>
</dbReference>
<dbReference type="GO" id="GO:0019441">
    <property type="term" value="P:L-tryptophan catabolic process to kynurenine"/>
    <property type="evidence" value="ECO:0007669"/>
    <property type="project" value="InterPro"/>
</dbReference>
<name>A0A0V8DNI3_LACLL</name>
<dbReference type="InterPro" id="IPR007325">
    <property type="entry name" value="KFase/CYL"/>
</dbReference>
<dbReference type="AlphaFoldDB" id="A0A0V8DNI3"/>
<dbReference type="PANTHER" id="PTHR31118">
    <property type="entry name" value="CYCLASE-LIKE PROTEIN 2"/>
    <property type="match status" value="1"/>
</dbReference>
<accession>A0A0V8DNI3</accession>
<dbReference type="Pfam" id="PF04199">
    <property type="entry name" value="Cyclase"/>
    <property type="match status" value="1"/>
</dbReference>
<dbReference type="PATRIC" id="fig|1360.109.peg.2855"/>
<dbReference type="EMBL" id="LKLS01000196">
    <property type="protein sequence ID" value="KSU15060.1"/>
    <property type="molecule type" value="Genomic_DNA"/>
</dbReference>
<proteinExistence type="predicted"/>
<keyword evidence="1" id="KW-0378">Hydrolase</keyword>